<evidence type="ECO:0000259" key="14">
    <source>
        <dbReference type="PROSITE" id="PS50926"/>
    </source>
</evidence>
<comment type="cofactor">
    <cofactor evidence="13">
        <name>[4Fe-4S] cluster</name>
        <dbReference type="ChEBI" id="CHEBI:49883"/>
    </cofactor>
    <text evidence="13">Binds 2 [4Fe-4S] clusters. One cluster is coordinated with 3 cysteines and an exchangeable S-adenosyl-L-methionine.</text>
</comment>
<dbReference type="InterPro" id="IPR005839">
    <property type="entry name" value="Methylthiotransferase"/>
</dbReference>
<dbReference type="PROSITE" id="PS01278">
    <property type="entry name" value="MTTASE_RADICAL"/>
    <property type="match status" value="1"/>
</dbReference>
<dbReference type="InterPro" id="IPR038135">
    <property type="entry name" value="Methylthiotransferase_N_sf"/>
</dbReference>
<dbReference type="Gene3D" id="3.80.30.20">
    <property type="entry name" value="tm_1862 like domain"/>
    <property type="match status" value="1"/>
</dbReference>
<feature type="binding site" evidence="13">
    <location>
        <position position="11"/>
    </location>
    <ligand>
        <name>[4Fe-4S] cluster</name>
        <dbReference type="ChEBI" id="CHEBI:49883"/>
        <label>1</label>
    </ligand>
</feature>
<dbReference type="SFLD" id="SFLDG01082">
    <property type="entry name" value="B12-binding_domain_containing"/>
    <property type="match status" value="1"/>
</dbReference>
<dbReference type="InterPro" id="IPR023404">
    <property type="entry name" value="rSAM_horseshoe"/>
</dbReference>
<dbReference type="SFLD" id="SFLDS00029">
    <property type="entry name" value="Radical_SAM"/>
    <property type="match status" value="1"/>
</dbReference>
<dbReference type="Pfam" id="PF00919">
    <property type="entry name" value="UPF0004"/>
    <property type="match status" value="1"/>
</dbReference>
<dbReference type="InterPro" id="IPR020612">
    <property type="entry name" value="Methylthiotransferase_CS"/>
</dbReference>
<evidence type="ECO:0000256" key="6">
    <source>
        <dbReference type="ARBA" id="ARBA00022723"/>
    </source>
</evidence>
<dbReference type="Pfam" id="PF04055">
    <property type="entry name" value="Radical_SAM"/>
    <property type="match status" value="1"/>
</dbReference>
<evidence type="ECO:0000256" key="12">
    <source>
        <dbReference type="ARBA" id="ARBA00081141"/>
    </source>
</evidence>
<evidence type="ECO:0000256" key="7">
    <source>
        <dbReference type="ARBA" id="ARBA00023004"/>
    </source>
</evidence>
<evidence type="ECO:0000256" key="3">
    <source>
        <dbReference type="ARBA" id="ARBA00022490"/>
    </source>
</evidence>
<keyword evidence="2 13" id="KW-0004">4Fe-4S</keyword>
<dbReference type="EC" id="2.8.4.3" evidence="9 13"/>
<dbReference type="HAMAP" id="MF_01864">
    <property type="entry name" value="tRNA_metthiotr_MiaB"/>
    <property type="match status" value="1"/>
</dbReference>
<feature type="binding site" evidence="13">
    <location>
        <position position="163"/>
    </location>
    <ligand>
        <name>[4Fe-4S] cluster</name>
        <dbReference type="ChEBI" id="CHEBI:49883"/>
        <label>2</label>
        <note>4Fe-4S-S-AdoMet</note>
    </ligand>
</feature>
<comment type="similarity">
    <text evidence="13">Belongs to the methylthiotransferase family. MiaB subfamily.</text>
</comment>
<dbReference type="SUPFAM" id="SSF102114">
    <property type="entry name" value="Radical SAM enzymes"/>
    <property type="match status" value="1"/>
</dbReference>
<sequence length="453" mass="50403">MNRVYIKTYGCQMNERDSEQVASSLRDRGYSIVDTEHDADVVLLNTCSVRDQAEQKAIGKAGYLKKRKVENPNFVLGVMGCMAQNHGSSLVDRLPDLDLVVGTQKFHRVPDHLDNLIQSMNGQGPRPSSIVDLAEEAGSQNTIRDHIGKAGQVSAFVSIMQGCNMNCAFCIVPKTRGRERARPIEEIVDEVTGLAESGVKEITLLGQIVTSYGRRDFPVVGGKSPFVQLLERIQDVKGIERIRFTSPHPRGFKQDLVEAYRDLSKLCEYVHLPLQAGCNKTLRAMNRPYTKERYREIVDSLRAVVPSMYFSTDIIVGFPGETEADFAESAAFFDEIAYDMAYIFKYSIRTGTPAETMPDQIPQEEKERRNQVLLDMLHKSSLARNESLVGTTEQVLVEGPAKKGDKLVGKTRGYRNAIFDGSERLKGQLVDLKINRATASTVYGDLVLAGVDA</sequence>
<proteinExistence type="inferred from homology"/>
<dbReference type="PROSITE" id="PS51918">
    <property type="entry name" value="RADICAL_SAM"/>
    <property type="match status" value="1"/>
</dbReference>
<reference evidence="17 18" key="1">
    <citation type="submission" date="2020-07" db="EMBL/GenBank/DDBJ databases">
        <authorList>
            <person name="Feng X."/>
        </authorList>
    </citation>
    <scope>NUCLEOTIDE SEQUENCE [LARGE SCALE GENOMIC DNA]</scope>
    <source>
        <strain evidence="17 18">JCM23202</strain>
    </source>
</reference>
<feature type="binding site" evidence="13">
    <location>
        <position position="167"/>
    </location>
    <ligand>
        <name>[4Fe-4S] cluster</name>
        <dbReference type="ChEBI" id="CHEBI:49883"/>
        <label>2</label>
        <note>4Fe-4S-S-AdoMet</note>
    </ligand>
</feature>
<dbReference type="NCBIfam" id="TIGR00089">
    <property type="entry name" value="MiaB/RimO family radical SAM methylthiotransferase"/>
    <property type="match status" value="1"/>
</dbReference>
<feature type="domain" description="MTTase N-terminal" evidence="15">
    <location>
        <begin position="2"/>
        <end position="118"/>
    </location>
</feature>
<keyword evidence="3 13" id="KW-0963">Cytoplasm</keyword>
<organism evidence="17 18">
    <name type="scientific">Pelagicoccus albus</name>
    <dbReference type="NCBI Taxonomy" id="415222"/>
    <lineage>
        <taxon>Bacteria</taxon>
        <taxon>Pseudomonadati</taxon>
        <taxon>Verrucomicrobiota</taxon>
        <taxon>Opitutia</taxon>
        <taxon>Puniceicoccales</taxon>
        <taxon>Pelagicoccaceae</taxon>
        <taxon>Pelagicoccus</taxon>
    </lineage>
</organism>
<dbReference type="NCBIfam" id="TIGR01574">
    <property type="entry name" value="miaB-methiolase"/>
    <property type="match status" value="1"/>
</dbReference>
<dbReference type="InterPro" id="IPR013848">
    <property type="entry name" value="Methylthiotransferase_N"/>
</dbReference>
<dbReference type="AlphaFoldDB" id="A0A7X1B9T3"/>
<dbReference type="InterPro" id="IPR002792">
    <property type="entry name" value="TRAM_dom"/>
</dbReference>
<dbReference type="PANTHER" id="PTHR43020">
    <property type="entry name" value="CDK5 REGULATORY SUBUNIT-ASSOCIATED PROTEIN 1"/>
    <property type="match status" value="1"/>
</dbReference>
<evidence type="ECO:0000256" key="9">
    <source>
        <dbReference type="ARBA" id="ARBA00033765"/>
    </source>
</evidence>
<keyword evidence="8 13" id="KW-0411">Iron-sulfur</keyword>
<feature type="binding site" evidence="13">
    <location>
        <position position="81"/>
    </location>
    <ligand>
        <name>[4Fe-4S] cluster</name>
        <dbReference type="ChEBI" id="CHEBI:49883"/>
        <label>1</label>
    </ligand>
</feature>
<dbReference type="CDD" id="cd01335">
    <property type="entry name" value="Radical_SAM"/>
    <property type="match status" value="1"/>
</dbReference>
<evidence type="ECO:0000256" key="1">
    <source>
        <dbReference type="ARBA" id="ARBA00003234"/>
    </source>
</evidence>
<feature type="binding site" evidence="13">
    <location>
        <position position="170"/>
    </location>
    <ligand>
        <name>[4Fe-4S] cluster</name>
        <dbReference type="ChEBI" id="CHEBI:49883"/>
        <label>2</label>
        <note>4Fe-4S-S-AdoMet</note>
    </ligand>
</feature>
<evidence type="ECO:0000256" key="5">
    <source>
        <dbReference type="ARBA" id="ARBA00022691"/>
    </source>
</evidence>
<dbReference type="InterPro" id="IPR006463">
    <property type="entry name" value="MiaB_methiolase"/>
</dbReference>
<evidence type="ECO:0000256" key="4">
    <source>
        <dbReference type="ARBA" id="ARBA00022679"/>
    </source>
</evidence>
<comment type="subcellular location">
    <subcellularLocation>
        <location evidence="13">Cytoplasm</location>
    </subcellularLocation>
</comment>
<feature type="domain" description="TRAM" evidence="14">
    <location>
        <begin position="386"/>
        <end position="448"/>
    </location>
</feature>
<evidence type="ECO:0000313" key="18">
    <source>
        <dbReference type="Proteomes" id="UP000526501"/>
    </source>
</evidence>
<dbReference type="FunFam" id="3.80.30.20:FF:000001">
    <property type="entry name" value="tRNA-2-methylthio-N(6)-dimethylallyladenosine synthase 2"/>
    <property type="match status" value="1"/>
</dbReference>
<keyword evidence="4 13" id="KW-0808">Transferase</keyword>
<feature type="binding site" evidence="13">
    <location>
        <position position="47"/>
    </location>
    <ligand>
        <name>[4Fe-4S] cluster</name>
        <dbReference type="ChEBI" id="CHEBI:49883"/>
        <label>1</label>
    </ligand>
</feature>
<keyword evidence="5 13" id="KW-0949">S-adenosyl-L-methionine</keyword>
<dbReference type="Gene3D" id="3.40.50.12160">
    <property type="entry name" value="Methylthiotransferase, N-terminal domain"/>
    <property type="match status" value="1"/>
</dbReference>
<dbReference type="Proteomes" id="UP000526501">
    <property type="component" value="Unassembled WGS sequence"/>
</dbReference>
<dbReference type="SFLD" id="SFLDG01061">
    <property type="entry name" value="methylthiotransferase"/>
    <property type="match status" value="1"/>
</dbReference>
<dbReference type="EMBL" id="JACHVC010000012">
    <property type="protein sequence ID" value="MBC2607033.1"/>
    <property type="molecule type" value="Genomic_DNA"/>
</dbReference>
<dbReference type="GO" id="GO:0046872">
    <property type="term" value="F:metal ion binding"/>
    <property type="evidence" value="ECO:0007669"/>
    <property type="project" value="UniProtKB-KW"/>
</dbReference>
<gene>
    <name evidence="13 17" type="primary">miaB</name>
    <name evidence="17" type="ORF">H5P27_13345</name>
</gene>
<dbReference type="PANTHER" id="PTHR43020:SF2">
    <property type="entry name" value="MITOCHONDRIAL TRNA METHYLTHIOTRANSFERASE CDK5RAP1"/>
    <property type="match status" value="1"/>
</dbReference>
<dbReference type="InterPro" id="IPR007197">
    <property type="entry name" value="rSAM"/>
</dbReference>
<comment type="function">
    <text evidence="1 13">Catalyzes the methylthiolation of N6-(dimethylallyl)adenosine (i(6)A), leading to the formation of 2-methylthio-N6-(dimethylallyl)adenosine (ms(2)i(6)A) at position 37 in tRNAs that read codons beginning with uridine.</text>
</comment>
<evidence type="ECO:0000256" key="2">
    <source>
        <dbReference type="ARBA" id="ARBA00022485"/>
    </source>
</evidence>
<evidence type="ECO:0000256" key="13">
    <source>
        <dbReference type="HAMAP-Rule" id="MF_01864"/>
    </source>
</evidence>
<dbReference type="SFLD" id="SFLDF00273">
    <property type="entry name" value="(dimethylallyl)adenosine_tRNA"/>
    <property type="match status" value="1"/>
</dbReference>
<feature type="domain" description="Radical SAM core" evidence="16">
    <location>
        <begin position="149"/>
        <end position="383"/>
    </location>
</feature>
<evidence type="ECO:0000256" key="11">
    <source>
        <dbReference type="ARBA" id="ARBA00080698"/>
    </source>
</evidence>
<dbReference type="GO" id="GO:0051539">
    <property type="term" value="F:4 iron, 4 sulfur cluster binding"/>
    <property type="evidence" value="ECO:0007669"/>
    <property type="project" value="UniProtKB-UniRule"/>
</dbReference>
<evidence type="ECO:0000313" key="17">
    <source>
        <dbReference type="EMBL" id="MBC2607033.1"/>
    </source>
</evidence>
<evidence type="ECO:0000259" key="15">
    <source>
        <dbReference type="PROSITE" id="PS51449"/>
    </source>
</evidence>
<dbReference type="GO" id="GO:0035597">
    <property type="term" value="F:tRNA-2-methylthio-N(6)-dimethylallyladenosine(37) synthase activity"/>
    <property type="evidence" value="ECO:0007669"/>
    <property type="project" value="UniProtKB-EC"/>
</dbReference>
<name>A0A7X1B9T3_9BACT</name>
<dbReference type="FunFam" id="3.40.50.12160:FF:000003">
    <property type="entry name" value="CDK5 regulatory subunit-associated protein 1"/>
    <property type="match status" value="1"/>
</dbReference>
<keyword evidence="18" id="KW-1185">Reference proteome</keyword>
<dbReference type="Pfam" id="PF01938">
    <property type="entry name" value="TRAM"/>
    <property type="match status" value="1"/>
</dbReference>
<dbReference type="InterPro" id="IPR006638">
    <property type="entry name" value="Elp3/MiaA/NifB-like_rSAM"/>
</dbReference>
<evidence type="ECO:0000256" key="8">
    <source>
        <dbReference type="ARBA" id="ARBA00023014"/>
    </source>
</evidence>
<dbReference type="SMART" id="SM00729">
    <property type="entry name" value="Elp3"/>
    <property type="match status" value="1"/>
</dbReference>
<dbReference type="RefSeq" id="WP_185660897.1">
    <property type="nucleotide sequence ID" value="NZ_CAWPOO010000012.1"/>
</dbReference>
<protein>
    <recommendedName>
        <fullName evidence="10 13">tRNA-2-methylthio-N(6)-dimethylallyladenosine synthase</fullName>
        <ecNumber evidence="9 13">2.8.4.3</ecNumber>
    </recommendedName>
    <alternativeName>
        <fullName evidence="12 13">(Dimethylallyl)adenosine tRNA methylthiotransferase MiaB</fullName>
    </alternativeName>
    <alternativeName>
        <fullName evidence="11 13">tRNA-i(6)A37 methylthiotransferase</fullName>
    </alternativeName>
</protein>
<comment type="caution">
    <text evidence="17">The sequence shown here is derived from an EMBL/GenBank/DDBJ whole genome shotgun (WGS) entry which is preliminary data.</text>
</comment>
<dbReference type="PROSITE" id="PS50926">
    <property type="entry name" value="TRAM"/>
    <property type="match status" value="1"/>
</dbReference>
<dbReference type="PROSITE" id="PS51449">
    <property type="entry name" value="MTTASE_N"/>
    <property type="match status" value="1"/>
</dbReference>
<accession>A0A7X1B9T3</accession>
<keyword evidence="13" id="KW-0819">tRNA processing</keyword>
<dbReference type="GO" id="GO:0005829">
    <property type="term" value="C:cytosol"/>
    <property type="evidence" value="ECO:0007669"/>
    <property type="project" value="TreeGrafter"/>
</dbReference>
<keyword evidence="7 13" id="KW-0408">Iron</keyword>
<dbReference type="InterPro" id="IPR058240">
    <property type="entry name" value="rSAM_sf"/>
</dbReference>
<evidence type="ECO:0000256" key="10">
    <source>
        <dbReference type="ARBA" id="ARBA00068570"/>
    </source>
</evidence>
<comment type="catalytic activity">
    <reaction evidence="13">
        <text>N(6)-dimethylallyladenosine(37) in tRNA + (sulfur carrier)-SH + AH2 + 2 S-adenosyl-L-methionine = 2-methylsulfanyl-N(6)-dimethylallyladenosine(37) in tRNA + (sulfur carrier)-H + 5'-deoxyadenosine + L-methionine + A + S-adenosyl-L-homocysteine + 2 H(+)</text>
        <dbReference type="Rhea" id="RHEA:37067"/>
        <dbReference type="Rhea" id="RHEA-COMP:10375"/>
        <dbReference type="Rhea" id="RHEA-COMP:10376"/>
        <dbReference type="Rhea" id="RHEA-COMP:14737"/>
        <dbReference type="Rhea" id="RHEA-COMP:14739"/>
        <dbReference type="ChEBI" id="CHEBI:13193"/>
        <dbReference type="ChEBI" id="CHEBI:15378"/>
        <dbReference type="ChEBI" id="CHEBI:17319"/>
        <dbReference type="ChEBI" id="CHEBI:17499"/>
        <dbReference type="ChEBI" id="CHEBI:29917"/>
        <dbReference type="ChEBI" id="CHEBI:57844"/>
        <dbReference type="ChEBI" id="CHEBI:57856"/>
        <dbReference type="ChEBI" id="CHEBI:59789"/>
        <dbReference type="ChEBI" id="CHEBI:64428"/>
        <dbReference type="ChEBI" id="CHEBI:74415"/>
        <dbReference type="ChEBI" id="CHEBI:74417"/>
        <dbReference type="EC" id="2.8.4.3"/>
    </reaction>
</comment>
<keyword evidence="6 13" id="KW-0479">Metal-binding</keyword>
<evidence type="ECO:0000259" key="16">
    <source>
        <dbReference type="PROSITE" id="PS51918"/>
    </source>
</evidence>
<comment type="subunit">
    <text evidence="13">Monomer.</text>
</comment>